<name>A0A6N6RLN2_9FLAO</name>
<feature type="transmembrane region" description="Helical" evidence="6">
    <location>
        <begin position="141"/>
        <end position="162"/>
    </location>
</feature>
<feature type="transmembrane region" description="Helical" evidence="6">
    <location>
        <begin position="265"/>
        <end position="282"/>
    </location>
</feature>
<dbReference type="InterPro" id="IPR050638">
    <property type="entry name" value="AA-Vitamin_Transporters"/>
</dbReference>
<comment type="subcellular location">
    <subcellularLocation>
        <location evidence="1">Membrane</location>
        <topology evidence="1">Multi-pass membrane protein</topology>
    </subcellularLocation>
</comment>
<organism evidence="8 9">
    <name type="scientific">Phaeocystidibacter luteus</name>
    <dbReference type="NCBI Taxonomy" id="911197"/>
    <lineage>
        <taxon>Bacteria</taxon>
        <taxon>Pseudomonadati</taxon>
        <taxon>Bacteroidota</taxon>
        <taxon>Flavobacteriia</taxon>
        <taxon>Flavobacteriales</taxon>
        <taxon>Phaeocystidibacteraceae</taxon>
        <taxon>Phaeocystidibacter</taxon>
    </lineage>
</organism>
<dbReference type="Gene3D" id="1.10.3730.20">
    <property type="match status" value="1"/>
</dbReference>
<keyword evidence="5 6" id="KW-0472">Membrane</keyword>
<dbReference type="InterPro" id="IPR037185">
    <property type="entry name" value="EmrE-like"/>
</dbReference>
<dbReference type="AlphaFoldDB" id="A0A6N6RLN2"/>
<evidence type="ECO:0000256" key="1">
    <source>
        <dbReference type="ARBA" id="ARBA00004141"/>
    </source>
</evidence>
<dbReference type="OrthoDB" id="1524053at2"/>
<evidence type="ECO:0000256" key="4">
    <source>
        <dbReference type="ARBA" id="ARBA00022989"/>
    </source>
</evidence>
<sequence>MMYILLSIVCSTIIFILFKLFSKYRVDNLQAIVANYFIAGTLGWLPLPQESIEYTEWSIWPFVIGIMFITLFQLMAKVTQDHGVNVVSVTVKMSVVIPILSGILLLNDYIDIPQVVGILLALFAVYAINRPSGDAQRNNSGWVGLTILFIGSGLLDSFLKIIENGVVHENHLSYFTSSAFGIAGVLGVLFVIYKIYVQKSAKWSAKSWIWGLILGIPNYGSIYFLMKALGGEYPSAVLFPINNVGVVALSALAALLLFNERITKWRAIGLISAAAAIILMSAQ</sequence>
<evidence type="ECO:0000256" key="3">
    <source>
        <dbReference type="ARBA" id="ARBA00022692"/>
    </source>
</evidence>
<dbReference type="InterPro" id="IPR000620">
    <property type="entry name" value="EamA_dom"/>
</dbReference>
<dbReference type="Pfam" id="PF00892">
    <property type="entry name" value="EamA"/>
    <property type="match status" value="1"/>
</dbReference>
<keyword evidence="9" id="KW-1185">Reference proteome</keyword>
<feature type="transmembrane region" description="Helical" evidence="6">
    <location>
        <begin position="238"/>
        <end position="258"/>
    </location>
</feature>
<feature type="transmembrane region" description="Helical" evidence="6">
    <location>
        <begin position="29"/>
        <end position="47"/>
    </location>
</feature>
<reference evidence="8 9" key="1">
    <citation type="submission" date="2019-09" db="EMBL/GenBank/DDBJ databases">
        <title>Genomes of family Cryomorphaceae.</title>
        <authorList>
            <person name="Bowman J.P."/>
        </authorList>
    </citation>
    <scope>NUCLEOTIDE SEQUENCE [LARGE SCALE GENOMIC DNA]</scope>
    <source>
        <strain evidence="8 9">LMG 25704</strain>
    </source>
</reference>
<feature type="transmembrane region" description="Helical" evidence="6">
    <location>
        <begin position="59"/>
        <end position="76"/>
    </location>
</feature>
<feature type="transmembrane region" description="Helical" evidence="6">
    <location>
        <begin position="83"/>
        <end position="106"/>
    </location>
</feature>
<evidence type="ECO:0000256" key="6">
    <source>
        <dbReference type="SAM" id="Phobius"/>
    </source>
</evidence>
<dbReference type="PANTHER" id="PTHR32322">
    <property type="entry name" value="INNER MEMBRANE TRANSPORTER"/>
    <property type="match status" value="1"/>
</dbReference>
<dbReference type="RefSeq" id="WP_151666064.1">
    <property type="nucleotide sequence ID" value="NZ_WBVO01000001.1"/>
</dbReference>
<keyword evidence="3 6" id="KW-0812">Transmembrane</keyword>
<comment type="similarity">
    <text evidence="2">Belongs to the EamA transporter family.</text>
</comment>
<comment type="caution">
    <text evidence="8">The sequence shown here is derived from an EMBL/GenBank/DDBJ whole genome shotgun (WGS) entry which is preliminary data.</text>
</comment>
<feature type="transmembrane region" description="Helical" evidence="6">
    <location>
        <begin position="208"/>
        <end position="226"/>
    </location>
</feature>
<evidence type="ECO:0000256" key="2">
    <source>
        <dbReference type="ARBA" id="ARBA00007362"/>
    </source>
</evidence>
<gene>
    <name evidence="8" type="ORF">F8C67_01740</name>
</gene>
<dbReference type="SUPFAM" id="SSF103481">
    <property type="entry name" value="Multidrug resistance efflux transporter EmrE"/>
    <property type="match status" value="2"/>
</dbReference>
<evidence type="ECO:0000256" key="5">
    <source>
        <dbReference type="ARBA" id="ARBA00023136"/>
    </source>
</evidence>
<feature type="transmembrane region" description="Helical" evidence="6">
    <location>
        <begin position="174"/>
        <end position="196"/>
    </location>
</feature>
<dbReference type="GO" id="GO:0016020">
    <property type="term" value="C:membrane"/>
    <property type="evidence" value="ECO:0007669"/>
    <property type="project" value="UniProtKB-SubCell"/>
</dbReference>
<evidence type="ECO:0000313" key="9">
    <source>
        <dbReference type="Proteomes" id="UP000468650"/>
    </source>
</evidence>
<accession>A0A6N6RLN2</accession>
<dbReference type="Proteomes" id="UP000468650">
    <property type="component" value="Unassembled WGS sequence"/>
</dbReference>
<evidence type="ECO:0000313" key="8">
    <source>
        <dbReference type="EMBL" id="KAB2814484.1"/>
    </source>
</evidence>
<protein>
    <submittedName>
        <fullName evidence="8">EamA family transporter</fullName>
    </submittedName>
</protein>
<feature type="transmembrane region" description="Helical" evidence="6">
    <location>
        <begin position="112"/>
        <end position="129"/>
    </location>
</feature>
<dbReference type="PANTHER" id="PTHR32322:SF2">
    <property type="entry name" value="EAMA DOMAIN-CONTAINING PROTEIN"/>
    <property type="match status" value="1"/>
</dbReference>
<keyword evidence="4 6" id="KW-1133">Transmembrane helix</keyword>
<feature type="transmembrane region" description="Helical" evidence="6">
    <location>
        <begin position="6"/>
        <end position="22"/>
    </location>
</feature>
<feature type="domain" description="EamA" evidence="7">
    <location>
        <begin position="2"/>
        <end position="129"/>
    </location>
</feature>
<evidence type="ECO:0000259" key="7">
    <source>
        <dbReference type="Pfam" id="PF00892"/>
    </source>
</evidence>
<proteinExistence type="inferred from homology"/>
<dbReference type="EMBL" id="WBVO01000001">
    <property type="protein sequence ID" value="KAB2814484.1"/>
    <property type="molecule type" value="Genomic_DNA"/>
</dbReference>